<dbReference type="OMA" id="CEPEPNM"/>
<dbReference type="GO" id="GO:0008171">
    <property type="term" value="F:O-methyltransferase activity"/>
    <property type="evidence" value="ECO:0007669"/>
    <property type="project" value="InterPro"/>
</dbReference>
<evidence type="ECO:0000256" key="2">
    <source>
        <dbReference type="ARBA" id="ARBA00022679"/>
    </source>
</evidence>
<dbReference type="AlphaFoldDB" id="A0A165JKN7"/>
<keyword evidence="2 5" id="KW-0808">Transferase</keyword>
<dbReference type="SUPFAM" id="SSF46785">
    <property type="entry name" value="Winged helix' DNA-binding domain"/>
    <property type="match status" value="1"/>
</dbReference>
<protein>
    <submittedName>
        <fullName evidence="5">S-adenosyl-L-methionine-dependent methyltransferase</fullName>
    </submittedName>
</protein>
<proteinExistence type="predicted"/>
<dbReference type="InParanoid" id="A0A165JKN7"/>
<organism evidence="5 6">
    <name type="scientific">Xylona heveae (strain CBS 132557 / TC161)</name>
    <dbReference type="NCBI Taxonomy" id="1328760"/>
    <lineage>
        <taxon>Eukaryota</taxon>
        <taxon>Fungi</taxon>
        <taxon>Dikarya</taxon>
        <taxon>Ascomycota</taxon>
        <taxon>Pezizomycotina</taxon>
        <taxon>Xylonomycetes</taxon>
        <taxon>Xylonales</taxon>
        <taxon>Xylonaceae</taxon>
        <taxon>Xylona</taxon>
    </lineage>
</organism>
<dbReference type="PROSITE" id="PS51683">
    <property type="entry name" value="SAM_OMT_II"/>
    <property type="match status" value="1"/>
</dbReference>
<dbReference type="GeneID" id="28895855"/>
<evidence type="ECO:0000313" key="6">
    <source>
        <dbReference type="Proteomes" id="UP000076632"/>
    </source>
</evidence>
<keyword evidence="6" id="KW-1185">Reference proteome</keyword>
<sequence length="451" mass="49304">MCPLSPLESFAQQICVASKIISAYCQSSGYPHPSFDTEAPSITIPSSAPQYILSARQTLVEAALKIQQLATEPSDYLPRLTIQYQHLSCLRWLCHFRILSFVPLHGSAPYADVAVAAGVPESHLKRVARMAMTSNFLCEPVAGELAHNANSALLVTNPKFLDWALFMTESSAPTASKMVEATDRWGETSAKEQTAYNIAMKTELSFFDHLSCSSHLERQFAAYMKNATSSEGTSMKHLVNGFDWASLREATIVDVGGSSGHASIALASSFPQLNCIVQDRADTLASCKTNLASLPDSVSSRISFQPHDFFGPQPVKGADVYLLRMILHEWPTGDAAKILANLALALKPGARILVMDTVLHSPGSIPTHEEALLRARDLTMLQVFNSQERDLGDWTRLLAQTECNLSLKSVRHPFGSLMSVMEVVQGPTRLTEEAKSFHPFVAETPMPIAIL</sequence>
<feature type="domain" description="O-methyltransferase C-terminal" evidence="4">
    <location>
        <begin position="206"/>
        <end position="400"/>
    </location>
</feature>
<dbReference type="PANTHER" id="PTHR43712:SF19">
    <property type="entry name" value="DUAL O-METHYLTRANSFERASE_FAD-DEPENDENT MONOOXYGENASE ELCB"/>
    <property type="match status" value="1"/>
</dbReference>
<dbReference type="InterPro" id="IPR036388">
    <property type="entry name" value="WH-like_DNA-bd_sf"/>
</dbReference>
<dbReference type="OrthoDB" id="1606438at2759"/>
<evidence type="ECO:0000313" key="5">
    <source>
        <dbReference type="EMBL" id="KZF26356.1"/>
    </source>
</evidence>
<dbReference type="Proteomes" id="UP000076632">
    <property type="component" value="Unassembled WGS sequence"/>
</dbReference>
<dbReference type="GO" id="GO:0032259">
    <property type="term" value="P:methylation"/>
    <property type="evidence" value="ECO:0007669"/>
    <property type="project" value="UniProtKB-KW"/>
</dbReference>
<dbReference type="Pfam" id="PF00891">
    <property type="entry name" value="Methyltransf_2"/>
    <property type="match status" value="1"/>
</dbReference>
<evidence type="ECO:0000256" key="1">
    <source>
        <dbReference type="ARBA" id="ARBA00022603"/>
    </source>
</evidence>
<gene>
    <name evidence="5" type="ORF">L228DRAFT_235439</name>
</gene>
<dbReference type="InterPro" id="IPR016461">
    <property type="entry name" value="COMT-like"/>
</dbReference>
<dbReference type="Gene3D" id="1.10.10.10">
    <property type="entry name" value="Winged helix-like DNA-binding domain superfamily/Winged helix DNA-binding domain"/>
    <property type="match status" value="1"/>
</dbReference>
<dbReference type="SUPFAM" id="SSF53335">
    <property type="entry name" value="S-adenosyl-L-methionine-dependent methyltransferases"/>
    <property type="match status" value="1"/>
</dbReference>
<reference evidence="5 6" key="1">
    <citation type="journal article" date="2016" name="Fungal Biol.">
        <title>The genome of Xylona heveae provides a window into fungal endophytism.</title>
        <authorList>
            <person name="Gazis R."/>
            <person name="Kuo A."/>
            <person name="Riley R."/>
            <person name="LaButti K."/>
            <person name="Lipzen A."/>
            <person name="Lin J."/>
            <person name="Amirebrahimi M."/>
            <person name="Hesse C.N."/>
            <person name="Spatafora J.W."/>
            <person name="Henrissat B."/>
            <person name="Hainaut M."/>
            <person name="Grigoriev I.V."/>
            <person name="Hibbett D.S."/>
        </authorList>
    </citation>
    <scope>NUCLEOTIDE SEQUENCE [LARGE SCALE GENOMIC DNA]</scope>
    <source>
        <strain evidence="5 6">TC161</strain>
    </source>
</reference>
<dbReference type="EMBL" id="KV407454">
    <property type="protein sequence ID" value="KZF26356.1"/>
    <property type="molecule type" value="Genomic_DNA"/>
</dbReference>
<dbReference type="RefSeq" id="XP_018191911.1">
    <property type="nucleotide sequence ID" value="XM_018330718.1"/>
</dbReference>
<name>A0A165JKN7_XYLHT</name>
<dbReference type="STRING" id="1328760.A0A165JKN7"/>
<dbReference type="InterPro" id="IPR029063">
    <property type="entry name" value="SAM-dependent_MTases_sf"/>
</dbReference>
<dbReference type="Gene3D" id="3.40.50.150">
    <property type="entry name" value="Vaccinia Virus protein VP39"/>
    <property type="match status" value="1"/>
</dbReference>
<keyword evidence="1 5" id="KW-0489">Methyltransferase</keyword>
<dbReference type="InterPro" id="IPR001077">
    <property type="entry name" value="COMT_C"/>
</dbReference>
<dbReference type="PANTHER" id="PTHR43712">
    <property type="entry name" value="PUTATIVE (AFU_ORTHOLOGUE AFUA_4G14580)-RELATED"/>
    <property type="match status" value="1"/>
</dbReference>
<keyword evidence="3" id="KW-0949">S-adenosyl-L-methionine</keyword>
<evidence type="ECO:0000259" key="4">
    <source>
        <dbReference type="Pfam" id="PF00891"/>
    </source>
</evidence>
<dbReference type="InterPro" id="IPR036390">
    <property type="entry name" value="WH_DNA-bd_sf"/>
</dbReference>
<evidence type="ECO:0000256" key="3">
    <source>
        <dbReference type="ARBA" id="ARBA00022691"/>
    </source>
</evidence>
<accession>A0A165JKN7</accession>